<organism evidence="3 4">
    <name type="scientific">Vreelandella malpeensis</name>
    <dbReference type="NCBI Taxonomy" id="1172368"/>
    <lineage>
        <taxon>Bacteria</taxon>
        <taxon>Pseudomonadati</taxon>
        <taxon>Pseudomonadota</taxon>
        <taxon>Gammaproteobacteria</taxon>
        <taxon>Oceanospirillales</taxon>
        <taxon>Halomonadaceae</taxon>
        <taxon>Vreelandella</taxon>
    </lineage>
</organism>
<keyword evidence="1" id="KW-1133">Transmembrane helix</keyword>
<accession>A0ABS8DNG8</accession>
<feature type="transmembrane region" description="Helical" evidence="1">
    <location>
        <begin position="44"/>
        <end position="63"/>
    </location>
</feature>
<gene>
    <name evidence="3" type="ORF">GEV37_01740</name>
</gene>
<comment type="caution">
    <text evidence="3">The sequence shown here is derived from an EMBL/GenBank/DDBJ whole genome shotgun (WGS) entry which is preliminary data.</text>
</comment>
<keyword evidence="1" id="KW-0812">Transmembrane</keyword>
<keyword evidence="4" id="KW-1185">Reference proteome</keyword>
<feature type="transmembrane region" description="Helical" evidence="1">
    <location>
        <begin position="75"/>
        <end position="104"/>
    </location>
</feature>
<evidence type="ECO:0000313" key="3">
    <source>
        <dbReference type="EMBL" id="MCB8887852.1"/>
    </source>
</evidence>
<dbReference type="EMBL" id="WHVL01000001">
    <property type="protein sequence ID" value="MCB8887852.1"/>
    <property type="molecule type" value="Genomic_DNA"/>
</dbReference>
<evidence type="ECO:0000256" key="1">
    <source>
        <dbReference type="SAM" id="Phobius"/>
    </source>
</evidence>
<evidence type="ECO:0000259" key="2">
    <source>
        <dbReference type="Pfam" id="PF07331"/>
    </source>
</evidence>
<reference evidence="3 4" key="1">
    <citation type="journal article" date="2021" name="Sci. Rep.">
        <title>Genome analysis of a halophilic bacterium Halomonas malpeensis YU-PRIM-29(T) reveals its exopolysaccharide and pigment producing capabilities.</title>
        <authorList>
            <person name="Athmika"/>
            <person name="Ghate S.D."/>
            <person name="Arun A.B."/>
            <person name="Rao S.S."/>
            <person name="Kumar S.T.A."/>
            <person name="Kandiyil M.K."/>
            <person name="Saptami K."/>
            <person name="Rekha P.D."/>
        </authorList>
    </citation>
    <scope>NUCLEOTIDE SEQUENCE [LARGE SCALE GENOMIC DNA]</scope>
    <source>
        <strain evidence="4">prim 29</strain>
    </source>
</reference>
<dbReference type="Proteomes" id="UP001319882">
    <property type="component" value="Unassembled WGS sequence"/>
</dbReference>
<dbReference type="InterPro" id="IPR009936">
    <property type="entry name" value="DUF1468"/>
</dbReference>
<dbReference type="Pfam" id="PF07331">
    <property type="entry name" value="TctB"/>
    <property type="match status" value="1"/>
</dbReference>
<protein>
    <submittedName>
        <fullName evidence="3">Tripartite tricarboxylate transporter TctB family protein</fullName>
    </submittedName>
</protein>
<keyword evidence="1" id="KW-0472">Membrane</keyword>
<feature type="domain" description="DUF1468" evidence="2">
    <location>
        <begin position="10"/>
        <end position="140"/>
    </location>
</feature>
<dbReference type="RefSeq" id="WP_227388450.1">
    <property type="nucleotide sequence ID" value="NZ_JBHSCJ010000003.1"/>
</dbReference>
<proteinExistence type="predicted"/>
<evidence type="ECO:0000313" key="4">
    <source>
        <dbReference type="Proteomes" id="UP001319882"/>
    </source>
</evidence>
<sequence>MYTRVNRDFLAGLACLLIASLVLWQAYAYDMGTLRNMGPGYLPRFLGISLAVLGVITMVFSARTAMAFPSLNYRALICITTGIVVFALLMRPAGLFLATISLVYLCGLSERRFQPVRLGMLALALCGMSYLVFILSLNMPIRLFPWSF</sequence>
<name>A0ABS8DNG8_9GAMM</name>
<feature type="transmembrane region" description="Helical" evidence="1">
    <location>
        <begin position="116"/>
        <end position="137"/>
    </location>
</feature>